<dbReference type="SUPFAM" id="SSF56672">
    <property type="entry name" value="DNA/RNA polymerases"/>
    <property type="match status" value="1"/>
</dbReference>
<evidence type="ECO:0000256" key="3">
    <source>
        <dbReference type="ARBA" id="ARBA00022722"/>
    </source>
</evidence>
<evidence type="ECO:0000256" key="6">
    <source>
        <dbReference type="ARBA" id="ARBA00022918"/>
    </source>
</evidence>
<evidence type="ECO:0000256" key="1">
    <source>
        <dbReference type="ARBA" id="ARBA00022679"/>
    </source>
</evidence>
<sequence length="378" mass="43838">MKWMFLEKFFPTSKTTSTKKEIYGIRFACAATTKEVPLLFPTTTKQARKCELDDELFQTFRKVEINIRLLNATKYIPKYAKFLKELCIRNRKKLIGDVEMGKNVFTLLKNMEDKPSSKGSTLILGSPFLMTARTKIDVYAETLSMEFAVNMLQLNIFEAMKQTLENHSVFGFDVVDTLVLELKPLPKHLKYAYLEDYQKLLVTIANNLQSEQWERKLNQATRRKDHFPLPFIDHVLKMPIDLAQVNYTTTKKELLAIVFALYLLGSKIIVLFDHPALKFLLKKPYTKPRLIRLILLLQEFEVENIDKSGVENLVVDHLSRIEGRIDLLYIREDFPDDQFMIPTTSLPSLREVPKSRSGPFFFVRFGMPRVVISGQGSH</sequence>
<evidence type="ECO:0000256" key="2">
    <source>
        <dbReference type="ARBA" id="ARBA00022695"/>
    </source>
</evidence>
<keyword evidence="2" id="KW-0548">Nucleotidyltransferase</keyword>
<feature type="non-terminal residue" evidence="8">
    <location>
        <position position="1"/>
    </location>
</feature>
<gene>
    <name evidence="8" type="primary">pol</name>
    <name evidence="8" type="ORF">CR513_18208</name>
</gene>
<evidence type="ECO:0000259" key="7">
    <source>
        <dbReference type="Pfam" id="PF17917"/>
    </source>
</evidence>
<dbReference type="PANTHER" id="PTHR34072">
    <property type="entry name" value="ENZYMATIC POLYPROTEIN-RELATED"/>
    <property type="match status" value="1"/>
</dbReference>
<dbReference type="Proteomes" id="UP000257109">
    <property type="component" value="Unassembled WGS sequence"/>
</dbReference>
<organism evidence="8 9">
    <name type="scientific">Mucuna pruriens</name>
    <name type="common">Velvet bean</name>
    <name type="synonym">Dolichos pruriens</name>
    <dbReference type="NCBI Taxonomy" id="157652"/>
    <lineage>
        <taxon>Eukaryota</taxon>
        <taxon>Viridiplantae</taxon>
        <taxon>Streptophyta</taxon>
        <taxon>Embryophyta</taxon>
        <taxon>Tracheophyta</taxon>
        <taxon>Spermatophyta</taxon>
        <taxon>Magnoliopsida</taxon>
        <taxon>eudicotyledons</taxon>
        <taxon>Gunneridae</taxon>
        <taxon>Pentapetalae</taxon>
        <taxon>rosids</taxon>
        <taxon>fabids</taxon>
        <taxon>Fabales</taxon>
        <taxon>Fabaceae</taxon>
        <taxon>Papilionoideae</taxon>
        <taxon>50 kb inversion clade</taxon>
        <taxon>NPAAA clade</taxon>
        <taxon>indigoferoid/millettioid clade</taxon>
        <taxon>Phaseoleae</taxon>
        <taxon>Mucuna</taxon>
    </lineage>
</organism>
<name>A0A371H7P0_MUCPR</name>
<dbReference type="GO" id="GO:0016787">
    <property type="term" value="F:hydrolase activity"/>
    <property type="evidence" value="ECO:0007669"/>
    <property type="project" value="UniProtKB-KW"/>
</dbReference>
<evidence type="ECO:0000256" key="4">
    <source>
        <dbReference type="ARBA" id="ARBA00022759"/>
    </source>
</evidence>
<accession>A0A371H7P0</accession>
<dbReference type="InterPro" id="IPR041373">
    <property type="entry name" value="RT_RNaseH"/>
</dbReference>
<keyword evidence="3" id="KW-0540">Nuclease</keyword>
<keyword evidence="1" id="KW-0808">Transferase</keyword>
<keyword evidence="5" id="KW-0378">Hydrolase</keyword>
<dbReference type="AlphaFoldDB" id="A0A371H7P0"/>
<keyword evidence="4" id="KW-0255">Endonuclease</keyword>
<proteinExistence type="predicted"/>
<comment type="caution">
    <text evidence="8">The sequence shown here is derived from an EMBL/GenBank/DDBJ whole genome shotgun (WGS) entry which is preliminary data.</text>
</comment>
<evidence type="ECO:0000313" key="8">
    <source>
        <dbReference type="EMBL" id="RDX98820.1"/>
    </source>
</evidence>
<feature type="domain" description="Reverse transcriptase RNase H-like" evidence="7">
    <location>
        <begin position="243"/>
        <end position="300"/>
    </location>
</feature>
<dbReference type="GO" id="GO:0003964">
    <property type="term" value="F:RNA-directed DNA polymerase activity"/>
    <property type="evidence" value="ECO:0007669"/>
    <property type="project" value="UniProtKB-KW"/>
</dbReference>
<dbReference type="EMBL" id="QJKJ01003367">
    <property type="protein sequence ID" value="RDX98820.1"/>
    <property type="molecule type" value="Genomic_DNA"/>
</dbReference>
<keyword evidence="6" id="KW-0695">RNA-directed DNA polymerase</keyword>
<protein>
    <submittedName>
        <fullName evidence="8">Retrovirus-related Pol polyprotein from transposon 17.6</fullName>
    </submittedName>
</protein>
<dbReference type="GO" id="GO:0004519">
    <property type="term" value="F:endonuclease activity"/>
    <property type="evidence" value="ECO:0007669"/>
    <property type="project" value="UniProtKB-KW"/>
</dbReference>
<evidence type="ECO:0000256" key="5">
    <source>
        <dbReference type="ARBA" id="ARBA00022801"/>
    </source>
</evidence>
<dbReference type="Pfam" id="PF17917">
    <property type="entry name" value="RT_RNaseH"/>
    <property type="match status" value="1"/>
</dbReference>
<dbReference type="OrthoDB" id="1744547at2759"/>
<reference evidence="8" key="1">
    <citation type="submission" date="2018-05" db="EMBL/GenBank/DDBJ databases">
        <title>Draft genome of Mucuna pruriens seed.</title>
        <authorList>
            <person name="Nnadi N.E."/>
            <person name="Vos R."/>
            <person name="Hasami M.H."/>
            <person name="Devisetty U.K."/>
            <person name="Aguiy J.C."/>
        </authorList>
    </citation>
    <scope>NUCLEOTIDE SEQUENCE [LARGE SCALE GENOMIC DNA]</scope>
    <source>
        <strain evidence="8">JCA_2017</strain>
    </source>
</reference>
<dbReference type="InterPro" id="IPR043502">
    <property type="entry name" value="DNA/RNA_pol_sf"/>
</dbReference>
<dbReference type="PANTHER" id="PTHR34072:SF57">
    <property type="entry name" value="RNA-DIRECTED DNA POLYMERASE"/>
    <property type="match status" value="1"/>
</dbReference>
<keyword evidence="9" id="KW-1185">Reference proteome</keyword>
<evidence type="ECO:0000313" key="9">
    <source>
        <dbReference type="Proteomes" id="UP000257109"/>
    </source>
</evidence>